<dbReference type="Proteomes" id="UP000237665">
    <property type="component" value="Chromosome 1"/>
</dbReference>
<organism evidence="2 4">
    <name type="scientific">Vibrio diabolicus</name>
    <dbReference type="NCBI Taxonomy" id="50719"/>
    <lineage>
        <taxon>Bacteria</taxon>
        <taxon>Pseudomonadati</taxon>
        <taxon>Pseudomonadota</taxon>
        <taxon>Gammaproteobacteria</taxon>
        <taxon>Vibrionales</taxon>
        <taxon>Vibrionaceae</taxon>
        <taxon>Vibrio</taxon>
        <taxon>Vibrio diabolicus subgroup</taxon>
    </lineage>
</organism>
<evidence type="ECO:0000313" key="1">
    <source>
        <dbReference type="EMBL" id="AVH28414.1"/>
    </source>
</evidence>
<keyword evidence="3" id="KW-1185">Reference proteome</keyword>
<proteinExistence type="predicted"/>
<gene>
    <name evidence="1" type="ORF">AL468_15265</name>
    <name evidence="2" type="ORF">CYQ91_11705</name>
</gene>
<name>A0AAX1XMM7_9VIBR</name>
<reference evidence="2" key="3">
    <citation type="submission" date="2017-12" db="EMBL/GenBank/DDBJ databases">
        <authorList>
            <person name="Pipes S.E."/>
            <person name="Lovell C.R."/>
        </authorList>
    </citation>
    <scope>NUCLEOTIDE SEQUENCE</scope>
    <source>
        <strain evidence="2">JBS-8-11-1</strain>
    </source>
</reference>
<dbReference type="Proteomes" id="UP000283878">
    <property type="component" value="Unassembled WGS sequence"/>
</dbReference>
<reference evidence="3" key="1">
    <citation type="submission" date="2017-12" db="EMBL/GenBank/DDBJ databases">
        <title>FDA dAtabase for Regulatory Grade micrObial Sequences (FDA-ARGOS): Supporting development and validation of Infectious Disease Dx tests.</title>
        <authorList>
            <person name="Hoffmann M."/>
            <person name="Allard M."/>
            <person name="Evans P."/>
            <person name="Brown E."/>
            <person name="Tallon L.J."/>
            <person name="Sadzewicz L."/>
            <person name="Sengamalay N."/>
            <person name="Ott S."/>
            <person name="Godinez A."/>
            <person name="Nagaraj S."/>
            <person name="Vavikolanu K."/>
            <person name="Aluvathingal J."/>
            <person name="Nadendla S."/>
            <person name="Hobson J."/>
            <person name="Sichtig H."/>
        </authorList>
    </citation>
    <scope>NUCLEOTIDE SEQUENCE [LARGE SCALE GENOMIC DNA]</scope>
    <source>
        <strain evidence="3">LMG 3418</strain>
    </source>
</reference>
<reference evidence="1" key="2">
    <citation type="submission" date="2017-12" db="EMBL/GenBank/DDBJ databases">
        <title>FDA dAtabase for Regulatory Grade micrObial Sequences (FDA-ARGOS): Supporting development and validation of Infectious Disease Dx tests.</title>
        <authorList>
            <person name="Hoffmann M."/>
            <person name="Allard M."/>
            <person name="Evans P."/>
            <person name="Brown E."/>
            <person name="Tallon L."/>
            <person name="Sadzewicz L."/>
            <person name="Sengamalay N."/>
            <person name="Ott S."/>
            <person name="Godinez A."/>
            <person name="Nagaraj S."/>
            <person name="Vavikolanu K."/>
            <person name="Aluvathingal J."/>
            <person name="Nadendla S."/>
            <person name="Sichtig H."/>
        </authorList>
    </citation>
    <scope>NUCLEOTIDE SEQUENCE</scope>
    <source>
        <strain evidence="1">LMG 3418</strain>
    </source>
</reference>
<evidence type="ECO:0000313" key="4">
    <source>
        <dbReference type="Proteomes" id="UP000283878"/>
    </source>
</evidence>
<reference evidence="2 4" key="4">
    <citation type="journal article" date="2018" name="AMB Express">
        <title>Occurrence and significance of pathogenicity and fitness islands in environmental vibrios.</title>
        <authorList>
            <person name="Klein S."/>
            <person name="Pipes S."/>
            <person name="Lovell C.R."/>
        </authorList>
    </citation>
    <scope>NUCLEOTIDE SEQUENCE [LARGE SCALE GENOMIC DNA]</scope>
    <source>
        <strain evidence="2 4">JBS-8-11-1</strain>
    </source>
</reference>
<sequence>MQLKHRFIDVKQNVFKVDKNLAFGDKECLGQFLGKSCGNCNVKNGCGSSARAKYYIRVGFVWLQHSRQTRKFINNGG</sequence>
<evidence type="ECO:0000313" key="2">
    <source>
        <dbReference type="EMBL" id="RPB39566.1"/>
    </source>
</evidence>
<protein>
    <submittedName>
        <fullName evidence="2">Uncharacterized protein</fullName>
    </submittedName>
</protein>
<evidence type="ECO:0000313" key="3">
    <source>
        <dbReference type="Proteomes" id="UP000237665"/>
    </source>
</evidence>
<accession>A0AAX1XMM7</accession>
<dbReference type="EMBL" id="PKPZ01000010">
    <property type="protein sequence ID" value="RPB39566.1"/>
    <property type="molecule type" value="Genomic_DNA"/>
</dbReference>
<dbReference type="EMBL" id="CP014134">
    <property type="protein sequence ID" value="AVH28414.1"/>
    <property type="molecule type" value="Genomic_DNA"/>
</dbReference>
<dbReference type="AlphaFoldDB" id="A0AAX1XMM7"/>